<proteinExistence type="predicted"/>
<dbReference type="Gene3D" id="3.40.50.920">
    <property type="match status" value="1"/>
</dbReference>
<dbReference type="PANTHER" id="PTHR32154:SF0">
    <property type="entry name" value="PYRUVATE-FLAVODOXIN OXIDOREDUCTASE-RELATED"/>
    <property type="match status" value="1"/>
</dbReference>
<evidence type="ECO:0008006" key="6">
    <source>
        <dbReference type="Google" id="ProtNLM"/>
    </source>
</evidence>
<dbReference type="GO" id="GO:0016491">
    <property type="term" value="F:oxidoreductase activity"/>
    <property type="evidence" value="ECO:0007669"/>
    <property type="project" value="UniProtKB-KW"/>
</dbReference>
<dbReference type="PANTHER" id="PTHR32154">
    <property type="entry name" value="PYRUVATE-FLAVODOXIN OXIDOREDUCTASE-RELATED"/>
    <property type="match status" value="1"/>
</dbReference>
<feature type="domain" description="Pyruvate:ferredoxin oxidoreductase core" evidence="4">
    <location>
        <begin position="303"/>
        <end position="393"/>
    </location>
</feature>
<feature type="domain" description="Pyruvate flavodoxin/ferredoxin oxidoreductase pyrimidine binding" evidence="3">
    <location>
        <begin position="61"/>
        <end position="279"/>
    </location>
</feature>
<name>A0A381XNY5_9ZZZZ</name>
<sequence length="425" mass="47163">MSTQTAEAKVKNTGKHVDVPGKPEDWVPAGDLQEVVTLEEMQKLPRETIFMTGSEAARESIRRANVDMAIAYPITPQSETMQQAGYLFDEGYIKDYYRAEEEIGTMSAISGASRAGVRSLTATSGPGLMRGQEAIASWPGARTPIVMLNMCRVINTPLAIQPDNIEISFLLNTGMLVMHAENQQDFFDWPLIAFIVSEEVDVTLPCTVSVDGFFVTHARGNVSMCDQKYKIPPRDGWRNAVPSMDNENPPARISRDAPIQKSNFISYHMHASWQQEVFAAMDRSAKYFDKYLGGLIEVVNPGADEMIIASGAAVSQAREAVRQEGEKGNKVGLIKVKTIRPWPRQQIIEAAKHAKTILVPEFNQAGWLHKEICTTLYGHCSATIYNGPRVFGGMTMPTELILDWLKEIREKSTSGSFFVPEKSLV</sequence>
<evidence type="ECO:0000313" key="5">
    <source>
        <dbReference type="EMBL" id="SVA66455.1"/>
    </source>
</evidence>
<dbReference type="Pfam" id="PF17147">
    <property type="entry name" value="PFOR_II"/>
    <property type="match status" value="1"/>
</dbReference>
<evidence type="ECO:0000259" key="3">
    <source>
        <dbReference type="Pfam" id="PF01855"/>
    </source>
</evidence>
<dbReference type="GO" id="GO:0006979">
    <property type="term" value="P:response to oxidative stress"/>
    <property type="evidence" value="ECO:0007669"/>
    <property type="project" value="TreeGrafter"/>
</dbReference>
<evidence type="ECO:0000259" key="4">
    <source>
        <dbReference type="Pfam" id="PF17147"/>
    </source>
</evidence>
<reference evidence="5" key="1">
    <citation type="submission" date="2018-05" db="EMBL/GenBank/DDBJ databases">
        <authorList>
            <person name="Lanie J.A."/>
            <person name="Ng W.-L."/>
            <person name="Kazmierczak K.M."/>
            <person name="Andrzejewski T.M."/>
            <person name="Davidsen T.M."/>
            <person name="Wayne K.J."/>
            <person name="Tettelin H."/>
            <person name="Glass J.I."/>
            <person name="Rusch D."/>
            <person name="Podicherti R."/>
            <person name="Tsui H.-C.T."/>
            <person name="Winkler M.E."/>
        </authorList>
    </citation>
    <scope>NUCLEOTIDE SEQUENCE</scope>
</reference>
<keyword evidence="1" id="KW-0560">Oxidoreductase</keyword>
<dbReference type="InterPro" id="IPR033412">
    <property type="entry name" value="PFOR_II"/>
</dbReference>
<dbReference type="Pfam" id="PF01855">
    <property type="entry name" value="POR_N"/>
    <property type="match status" value="1"/>
</dbReference>
<dbReference type="Gene3D" id="3.40.50.970">
    <property type="match status" value="1"/>
</dbReference>
<accession>A0A381XNY5</accession>
<evidence type="ECO:0000256" key="1">
    <source>
        <dbReference type="ARBA" id="ARBA00023002"/>
    </source>
</evidence>
<evidence type="ECO:0000256" key="2">
    <source>
        <dbReference type="SAM" id="MobiDB-lite"/>
    </source>
</evidence>
<dbReference type="InterPro" id="IPR050722">
    <property type="entry name" value="Pyruvate:ferred/Flavod_OxRd"/>
</dbReference>
<feature type="region of interest" description="Disordered" evidence="2">
    <location>
        <begin position="1"/>
        <end position="23"/>
    </location>
</feature>
<dbReference type="InterPro" id="IPR002880">
    <property type="entry name" value="Pyrv_Fd/Flavodoxin_OxRdtase_N"/>
</dbReference>
<dbReference type="SUPFAM" id="SSF52922">
    <property type="entry name" value="TK C-terminal domain-like"/>
    <property type="match status" value="1"/>
</dbReference>
<dbReference type="EMBL" id="UINC01015855">
    <property type="protein sequence ID" value="SVA66455.1"/>
    <property type="molecule type" value="Genomic_DNA"/>
</dbReference>
<dbReference type="InterPro" id="IPR009014">
    <property type="entry name" value="Transketo_C/PFOR_II"/>
</dbReference>
<dbReference type="CDD" id="cd07034">
    <property type="entry name" value="TPP_PYR_PFOR_IOR-alpha_like"/>
    <property type="match status" value="1"/>
</dbReference>
<dbReference type="SUPFAM" id="SSF52518">
    <property type="entry name" value="Thiamin diphosphate-binding fold (THDP-binding)"/>
    <property type="match status" value="1"/>
</dbReference>
<dbReference type="AlphaFoldDB" id="A0A381XNY5"/>
<gene>
    <name evidence="5" type="ORF">METZ01_LOCUS119309</name>
</gene>
<protein>
    <recommendedName>
        <fullName evidence="6">Pyruvate flavodoxin/ferredoxin oxidoreductase pyrimidine binding domain-containing protein</fullName>
    </recommendedName>
</protein>
<dbReference type="InterPro" id="IPR029061">
    <property type="entry name" value="THDP-binding"/>
</dbReference>
<organism evidence="5">
    <name type="scientific">marine metagenome</name>
    <dbReference type="NCBI Taxonomy" id="408172"/>
    <lineage>
        <taxon>unclassified sequences</taxon>
        <taxon>metagenomes</taxon>
        <taxon>ecological metagenomes</taxon>
    </lineage>
</organism>